<feature type="binding site" evidence="9">
    <location>
        <position position="315"/>
    </location>
    <ligand>
        <name>Zn(2+)</name>
        <dbReference type="ChEBI" id="CHEBI:29105"/>
        <note>catalytic</note>
    </ligand>
</feature>
<evidence type="ECO:0000256" key="7">
    <source>
        <dbReference type="ARBA" id="ARBA00023049"/>
    </source>
</evidence>
<dbReference type="GO" id="GO:0006508">
    <property type="term" value="P:proteolysis"/>
    <property type="evidence" value="ECO:0007669"/>
    <property type="project" value="UniProtKB-KW"/>
</dbReference>
<dbReference type="InterPro" id="IPR034016">
    <property type="entry name" value="M1_APN-typ"/>
</dbReference>
<dbReference type="Gene3D" id="2.60.40.1910">
    <property type="match status" value="1"/>
</dbReference>
<dbReference type="InterPro" id="IPR027268">
    <property type="entry name" value="Peptidase_M4/M1_CTD_sf"/>
</dbReference>
<dbReference type="InterPro" id="IPR045357">
    <property type="entry name" value="Aminopeptidase_N-like_N"/>
</dbReference>
<dbReference type="Gene3D" id="1.10.3480.20">
    <property type="match status" value="1"/>
</dbReference>
<dbReference type="Pfam" id="PF17900">
    <property type="entry name" value="Peptidase_M1_N"/>
    <property type="match status" value="1"/>
</dbReference>
<evidence type="ECO:0000259" key="11">
    <source>
        <dbReference type="Pfam" id="PF01433"/>
    </source>
</evidence>
<feature type="active site" description="Proton acceptor" evidence="8">
    <location>
        <position position="312"/>
    </location>
</feature>
<comment type="caution">
    <text evidence="14">The sequence shown here is derived from an EMBL/GenBank/DDBJ whole genome shotgun (WGS) entry which is preliminary data.</text>
</comment>
<name>A0A7J6TTZ4_PEROL</name>
<reference evidence="14 15" key="1">
    <citation type="submission" date="2020-04" db="EMBL/GenBank/DDBJ databases">
        <title>Perkinsus olseni comparative genomics.</title>
        <authorList>
            <person name="Bogema D.R."/>
        </authorList>
    </citation>
    <scope>NUCLEOTIDE SEQUENCE [LARGE SCALE GENOMIC DNA]</scope>
    <source>
        <strain evidence="14">ATCC PRA-205</strain>
    </source>
</reference>
<dbReference type="Gene3D" id="2.60.40.1730">
    <property type="entry name" value="tricorn interacting facor f3 domain"/>
    <property type="match status" value="2"/>
</dbReference>
<dbReference type="Gene3D" id="1.10.390.10">
    <property type="entry name" value="Neutral Protease Domain 2"/>
    <property type="match status" value="2"/>
</dbReference>
<evidence type="ECO:0000256" key="9">
    <source>
        <dbReference type="PIRSR" id="PIRSR634016-3"/>
    </source>
</evidence>
<evidence type="ECO:0000256" key="4">
    <source>
        <dbReference type="ARBA" id="ARBA00022723"/>
    </source>
</evidence>
<evidence type="ECO:0000256" key="10">
    <source>
        <dbReference type="PIRSR" id="PIRSR634016-4"/>
    </source>
</evidence>
<dbReference type="GO" id="GO:0005737">
    <property type="term" value="C:cytoplasm"/>
    <property type="evidence" value="ECO:0007669"/>
    <property type="project" value="TreeGrafter"/>
</dbReference>
<evidence type="ECO:0000313" key="14">
    <source>
        <dbReference type="EMBL" id="KAF4748171.1"/>
    </source>
</evidence>
<evidence type="ECO:0000313" key="15">
    <source>
        <dbReference type="Proteomes" id="UP000574390"/>
    </source>
</evidence>
<evidence type="ECO:0000259" key="13">
    <source>
        <dbReference type="Pfam" id="PF17900"/>
    </source>
</evidence>
<evidence type="ECO:0000256" key="2">
    <source>
        <dbReference type="ARBA" id="ARBA00022438"/>
    </source>
</evidence>
<protein>
    <recommendedName>
        <fullName evidence="16">Aminopeptidase</fullName>
    </recommendedName>
</protein>
<evidence type="ECO:0000259" key="12">
    <source>
        <dbReference type="Pfam" id="PF11838"/>
    </source>
</evidence>
<feature type="domain" description="Peptidase M1 membrane alanine aminopeptidase" evidence="11">
    <location>
        <begin position="1062"/>
        <end position="1178"/>
    </location>
</feature>
<comment type="cofactor">
    <cofactor evidence="9">
        <name>Zn(2+)</name>
        <dbReference type="ChEBI" id="CHEBI:29105"/>
    </cofactor>
    <text evidence="9">Binds 1 zinc ion per subunit.</text>
</comment>
<proteinExistence type="inferred from homology"/>
<dbReference type="InterPro" id="IPR050344">
    <property type="entry name" value="Peptidase_M1_aminopeptidases"/>
</dbReference>
<keyword evidence="5" id="KW-0378">Hydrolase</keyword>
<feature type="binding site" evidence="9">
    <location>
        <position position="311"/>
    </location>
    <ligand>
        <name>Zn(2+)</name>
        <dbReference type="ChEBI" id="CHEBI:29105"/>
        <note>catalytic</note>
    </ligand>
</feature>
<dbReference type="InterPro" id="IPR001930">
    <property type="entry name" value="Peptidase_M1"/>
</dbReference>
<dbReference type="GO" id="GO:0070006">
    <property type="term" value="F:metalloaminopeptidase activity"/>
    <property type="evidence" value="ECO:0007669"/>
    <property type="project" value="TreeGrafter"/>
</dbReference>
<feature type="domain" description="ERAP1-like C-terminal" evidence="12">
    <location>
        <begin position="534"/>
        <end position="846"/>
    </location>
</feature>
<evidence type="ECO:0000256" key="1">
    <source>
        <dbReference type="ARBA" id="ARBA00010136"/>
    </source>
</evidence>
<evidence type="ECO:0008006" key="16">
    <source>
        <dbReference type="Google" id="ProtNLM"/>
    </source>
</evidence>
<dbReference type="AlphaFoldDB" id="A0A7J6TTZ4"/>
<keyword evidence="6 9" id="KW-0862">Zinc</keyword>
<feature type="domain" description="Peptidase M1 membrane alanine aminopeptidase" evidence="11">
    <location>
        <begin position="239"/>
        <end position="456"/>
    </location>
</feature>
<comment type="similarity">
    <text evidence="1">Belongs to the peptidase M1 family.</text>
</comment>
<evidence type="ECO:0000256" key="5">
    <source>
        <dbReference type="ARBA" id="ARBA00022801"/>
    </source>
</evidence>
<dbReference type="PRINTS" id="PR00756">
    <property type="entry name" value="ALADIPTASE"/>
</dbReference>
<keyword evidence="2" id="KW-0031">Aminopeptidase</keyword>
<dbReference type="GO" id="GO:0042277">
    <property type="term" value="F:peptide binding"/>
    <property type="evidence" value="ECO:0007669"/>
    <property type="project" value="TreeGrafter"/>
</dbReference>
<dbReference type="InterPro" id="IPR024571">
    <property type="entry name" value="ERAP1-like_C_dom"/>
</dbReference>
<evidence type="ECO:0000256" key="8">
    <source>
        <dbReference type="PIRSR" id="PIRSR634016-1"/>
    </source>
</evidence>
<dbReference type="FunFam" id="1.10.390.10:FF:000001">
    <property type="entry name" value="Aminopeptidase"/>
    <property type="match status" value="1"/>
</dbReference>
<dbReference type="Proteomes" id="UP000574390">
    <property type="component" value="Unassembled WGS sequence"/>
</dbReference>
<dbReference type="GO" id="GO:0005615">
    <property type="term" value="C:extracellular space"/>
    <property type="evidence" value="ECO:0007669"/>
    <property type="project" value="TreeGrafter"/>
</dbReference>
<dbReference type="CDD" id="cd09601">
    <property type="entry name" value="M1_APN-Q_like"/>
    <property type="match status" value="2"/>
</dbReference>
<dbReference type="GO" id="GO:0016020">
    <property type="term" value="C:membrane"/>
    <property type="evidence" value="ECO:0007669"/>
    <property type="project" value="TreeGrafter"/>
</dbReference>
<dbReference type="GO" id="GO:0008270">
    <property type="term" value="F:zinc ion binding"/>
    <property type="evidence" value="ECO:0007669"/>
    <property type="project" value="InterPro"/>
</dbReference>
<dbReference type="PANTHER" id="PTHR11533">
    <property type="entry name" value="PROTEASE M1 ZINC METALLOPROTEASE"/>
    <property type="match status" value="1"/>
</dbReference>
<organism evidence="14 15">
    <name type="scientific">Perkinsus olseni</name>
    <name type="common">Perkinsus atlanticus</name>
    <dbReference type="NCBI Taxonomy" id="32597"/>
    <lineage>
        <taxon>Eukaryota</taxon>
        <taxon>Sar</taxon>
        <taxon>Alveolata</taxon>
        <taxon>Perkinsozoa</taxon>
        <taxon>Perkinsea</taxon>
        <taxon>Perkinsida</taxon>
        <taxon>Perkinsidae</taxon>
        <taxon>Perkinsus</taxon>
    </lineage>
</organism>
<dbReference type="SUPFAM" id="SSF63737">
    <property type="entry name" value="Leukotriene A4 hydrolase N-terminal domain"/>
    <property type="match status" value="2"/>
</dbReference>
<sequence length="1180" mass="131822">MPGSDVLSKNIAVKEYDIHIKPNMDTFQFEGSSKICLAVSEPTKAIELHAKELAFEPKVVFTPSGAEPIEAVSVRILPESSVVSFEFAEALPTGFGILSVDYVGTINDQMAGFYRSSYTDLAGKQRYMGTTFFALIHARRAFPCIDEPEAKAVFRITISCDARLQAISNMPEASRTLYNGGNPDAPIPYQRVEFMPTPKMSTYLVAFCIGQFEYLQATTKNGTLVRTICTPGKKDLLHYALDCGVQSIEWYEDFFGLRYALPKMDMIAVPDFAMGAMENWGLVTYRETDLLCDPEKASVARMTRVATVVAHELAHQWFGNLVTMHWWDELWLNEGFATFMQYLCTDALRPELGVWNMYISDTLEGALSVDGLRSSHPIVVHLDSAEEAEQVLDYISYRKGSAVVRLLWSFVGGKKFREALQLYMRKHQYGNATTDDLWEAVEDVSGLPVREMMDSWTDQMGYPVLEVGPRDSNGNCKVTQSWFLSDGSVKEGDEEKKWVVPILVGDDSTPTESLGSLTLLRDREATIKLRDSKWHLFNWGAWVPYRVHYTCHDDVEAILRAISAKEIPVANRIHFAFDTLALCKAGRVQPEEVPKVLVAYQKETDPDVWDALVRVIAALHLVCVGIGKEEPFKRLVSRIISPLLAKCGWRTKDSDTAKDRQLRAAITSLAAVYCQADSQLAASCVEMTLDYLDDRTSVADDVRPSVFKLALAGGEATKGEGLWRQLLKKAEDPTTPQTERVDIYHAIGFVPSVPLKRKVLEWCLTPSVKTQDFFFPMASVRISSKGGADLAWNWLETNFSAVRKRVATASSTLLASVIGSCSRNACTEEMAQRVEKLAADYNLKEPNFDTFRFEGSSRIALDVTEPTKVIKLHAKELAISARVSLECPSSGKTYHTDSVAVSEKDTTCTFCFTEELPTGPAVLNVDYVGTLNDQMAGLYRSAYVDQYGKPKHLLCTQMEAIDARRAFPCIDEPAAKAVFRITVTTEAHRQVISNMPEASRALLPAEHSGSLMQKVTFMPSPLMSPYLMALVVGEFEFLQSATKRGTLVRVLATPGSKEQCHFALDVATRVLEWYEKFFGLPYPLPKLDLVAIPDFACGAMENWGLVTFREVDLLCDPAKVSVGTRKRVATVVSHELAHQWFGNLVTMEWWDDLWLNEGFATFMENLSADALFPDLGLWNM</sequence>
<gene>
    <name evidence="14" type="ORF">FOZ62_012339</name>
</gene>
<feature type="domain" description="Aminopeptidase N-like N-terminal" evidence="13">
    <location>
        <begin position="15"/>
        <end position="204"/>
    </location>
</feature>
<dbReference type="Pfam" id="PF01433">
    <property type="entry name" value="Peptidase_M1"/>
    <property type="match status" value="2"/>
</dbReference>
<dbReference type="SUPFAM" id="SSF55486">
    <property type="entry name" value="Metalloproteases ('zincins'), catalytic domain"/>
    <property type="match status" value="2"/>
</dbReference>
<keyword evidence="3" id="KW-0645">Protease</keyword>
<keyword evidence="4 9" id="KW-0479">Metal-binding</keyword>
<dbReference type="EMBL" id="JABANM010005110">
    <property type="protein sequence ID" value="KAF4748171.1"/>
    <property type="molecule type" value="Genomic_DNA"/>
</dbReference>
<dbReference type="InterPro" id="IPR042097">
    <property type="entry name" value="Aminopeptidase_N-like_N_sf"/>
</dbReference>
<feature type="binding site" evidence="9">
    <location>
        <position position="334"/>
    </location>
    <ligand>
        <name>Zn(2+)</name>
        <dbReference type="ChEBI" id="CHEBI:29105"/>
        <note>catalytic</note>
    </ligand>
</feature>
<dbReference type="Pfam" id="PF11838">
    <property type="entry name" value="ERAP1_C"/>
    <property type="match status" value="1"/>
</dbReference>
<evidence type="ECO:0000256" key="6">
    <source>
        <dbReference type="ARBA" id="ARBA00022833"/>
    </source>
</evidence>
<dbReference type="InterPro" id="IPR014782">
    <property type="entry name" value="Peptidase_M1_dom"/>
</dbReference>
<keyword evidence="7" id="KW-0482">Metalloprotease</keyword>
<dbReference type="FunFam" id="1.10.390.10:FF:000033">
    <property type="entry name" value="Endoplasmic reticulum aminopeptidase 1b"/>
    <property type="match status" value="1"/>
</dbReference>
<dbReference type="GO" id="GO:0043171">
    <property type="term" value="P:peptide catabolic process"/>
    <property type="evidence" value="ECO:0007669"/>
    <property type="project" value="TreeGrafter"/>
</dbReference>
<dbReference type="PANTHER" id="PTHR11533:SF174">
    <property type="entry name" value="PUROMYCIN-SENSITIVE AMINOPEPTIDASE-RELATED"/>
    <property type="match status" value="1"/>
</dbReference>
<evidence type="ECO:0000256" key="3">
    <source>
        <dbReference type="ARBA" id="ARBA00022670"/>
    </source>
</evidence>
<accession>A0A7J6TTZ4</accession>
<feature type="site" description="Transition state stabilizer" evidence="10">
    <location>
        <position position="397"/>
    </location>
</feature>